<comment type="caution">
    <text evidence="2">The sequence shown here is derived from an EMBL/GenBank/DDBJ whole genome shotgun (WGS) entry which is preliminary data.</text>
</comment>
<proteinExistence type="predicted"/>
<dbReference type="Proteomes" id="UP000256690">
    <property type="component" value="Unassembled WGS sequence"/>
</dbReference>
<dbReference type="RefSeq" id="XP_026607512.1">
    <property type="nucleotide sequence ID" value="XM_026744349.1"/>
</dbReference>
<evidence type="ECO:0000313" key="2">
    <source>
        <dbReference type="EMBL" id="RDW90558.1"/>
    </source>
</evidence>
<dbReference type="OrthoDB" id="2142759at2759"/>
<dbReference type="EMBL" id="PVWQ01000002">
    <property type="protein sequence ID" value="RDW90558.1"/>
    <property type="molecule type" value="Genomic_DNA"/>
</dbReference>
<gene>
    <name evidence="2" type="ORF">DSM5745_02333</name>
</gene>
<name>A0A3D8SXQ9_9EURO</name>
<evidence type="ECO:0000259" key="1">
    <source>
        <dbReference type="Pfam" id="PF13391"/>
    </source>
</evidence>
<dbReference type="Pfam" id="PF13391">
    <property type="entry name" value="HNH_2"/>
    <property type="match status" value="1"/>
</dbReference>
<dbReference type="AlphaFoldDB" id="A0A3D8SXQ9"/>
<keyword evidence="3" id="KW-1185">Reference proteome</keyword>
<organism evidence="2 3">
    <name type="scientific">Aspergillus mulundensis</name>
    <dbReference type="NCBI Taxonomy" id="1810919"/>
    <lineage>
        <taxon>Eukaryota</taxon>
        <taxon>Fungi</taxon>
        <taxon>Dikarya</taxon>
        <taxon>Ascomycota</taxon>
        <taxon>Pezizomycotina</taxon>
        <taxon>Eurotiomycetes</taxon>
        <taxon>Eurotiomycetidae</taxon>
        <taxon>Eurotiales</taxon>
        <taxon>Aspergillaceae</taxon>
        <taxon>Aspergillus</taxon>
        <taxon>Aspergillus subgen. Nidulantes</taxon>
    </lineage>
</organism>
<reference evidence="2 3" key="1">
    <citation type="journal article" date="2018" name="IMA Fungus">
        <title>IMA Genome-F 9: Draft genome sequence of Annulohypoxylon stygium, Aspergillus mulundensis, Berkeleyomyces basicola (syn. Thielaviopsis basicola), Ceratocystis smalleyi, two Cercospora beticola strains, Coleophoma cylindrospora, Fusarium fracticaudum, Phialophora cf. hyalina, and Morchella septimelata.</title>
        <authorList>
            <person name="Wingfield B.D."/>
            <person name="Bills G.F."/>
            <person name="Dong Y."/>
            <person name="Huang W."/>
            <person name="Nel W.J."/>
            <person name="Swalarsk-Parry B.S."/>
            <person name="Vaghefi N."/>
            <person name="Wilken P.M."/>
            <person name="An Z."/>
            <person name="de Beer Z.W."/>
            <person name="De Vos L."/>
            <person name="Chen L."/>
            <person name="Duong T.A."/>
            <person name="Gao Y."/>
            <person name="Hammerbacher A."/>
            <person name="Kikkert J.R."/>
            <person name="Li Y."/>
            <person name="Li H."/>
            <person name="Li K."/>
            <person name="Li Q."/>
            <person name="Liu X."/>
            <person name="Ma X."/>
            <person name="Naidoo K."/>
            <person name="Pethybridge S.J."/>
            <person name="Sun J."/>
            <person name="Steenkamp E.T."/>
            <person name="van der Nest M.A."/>
            <person name="van Wyk S."/>
            <person name="Wingfield M.J."/>
            <person name="Xiong C."/>
            <person name="Yue Q."/>
            <person name="Zhang X."/>
        </authorList>
    </citation>
    <scope>NUCLEOTIDE SEQUENCE [LARGE SCALE GENOMIC DNA]</scope>
    <source>
        <strain evidence="2 3">DSM 5745</strain>
    </source>
</reference>
<accession>A0A3D8SXQ9</accession>
<dbReference type="GeneID" id="38112703"/>
<sequence length="316" mass="35728">MSAPRAWETPVTFRPRNVHIFAGNGDYLGGLFLNNPPRITNARFQTYCARFIVFAQGSQWRLYVLGGDNQAQSMVLRNSSAMRRGRYVILGPERQQIPVTLRTDPAQRRVPTNQPPTSRLRGNQRHFRRAVLARDGRCAITGAEGPPERPNRGLVAAHIYPVARQNEWARNNLQQAWLTDTSPAQSISPNGLFSAQNGLLLSSGYLHESFDSFDVGIDPDDNYRVVVFNTDRMNLGGRSLNARTRQGNVNHRVSDHCLRWHFQQCILTHMRGAGEPIWDLFDDDYEDTNAIMEHEDAAELMEAQLATRLGAFIEVS</sequence>
<evidence type="ECO:0000313" key="3">
    <source>
        <dbReference type="Proteomes" id="UP000256690"/>
    </source>
</evidence>
<feature type="domain" description="HNH nuclease" evidence="1">
    <location>
        <begin position="138"/>
        <end position="218"/>
    </location>
</feature>
<dbReference type="STRING" id="1810919.A0A3D8SXQ9"/>
<dbReference type="InterPro" id="IPR003615">
    <property type="entry name" value="HNH_nuc"/>
</dbReference>
<protein>
    <recommendedName>
        <fullName evidence="1">HNH nuclease domain-containing protein</fullName>
    </recommendedName>
</protein>